<dbReference type="SUPFAM" id="SSF53254">
    <property type="entry name" value="Phosphoglycerate mutase-like"/>
    <property type="match status" value="1"/>
</dbReference>
<evidence type="ECO:0000256" key="3">
    <source>
        <dbReference type="ARBA" id="ARBA00022679"/>
    </source>
</evidence>
<evidence type="ECO:0000256" key="10">
    <source>
        <dbReference type="SAM" id="MobiDB-lite"/>
    </source>
</evidence>
<comment type="catalytic activity">
    <reaction evidence="7">
        <text>5-diphospho-1D-myo-inositol 1,2,3,4,6-pentakisphosphate + ATP + H(+) = 1,5-bis(diphospho)-1D-myo-inositol 2,3,4,6-tetrakisphosphate + ADP</text>
        <dbReference type="Rhea" id="RHEA:10276"/>
        <dbReference type="ChEBI" id="CHEBI:15378"/>
        <dbReference type="ChEBI" id="CHEBI:30616"/>
        <dbReference type="ChEBI" id="CHEBI:58628"/>
        <dbReference type="ChEBI" id="CHEBI:77983"/>
        <dbReference type="ChEBI" id="CHEBI:456216"/>
        <dbReference type="EC" id="2.7.4.24"/>
    </reaction>
    <physiologicalReaction direction="left-to-right" evidence="7">
        <dbReference type="Rhea" id="RHEA:10277"/>
    </physiologicalReaction>
</comment>
<dbReference type="AlphaFoldDB" id="A0A7S2PRZ2"/>
<evidence type="ECO:0000256" key="7">
    <source>
        <dbReference type="ARBA" id="ARBA00033696"/>
    </source>
</evidence>
<comment type="catalytic activity">
    <reaction evidence="8">
        <text>1D-myo-inositol hexakisphosphate + ATP = 1-diphospho-1D-myo-inositol 2,3,4,5,6-pentakisphosphate + ADP</text>
        <dbReference type="Rhea" id="RHEA:37459"/>
        <dbReference type="ChEBI" id="CHEBI:30616"/>
        <dbReference type="ChEBI" id="CHEBI:58130"/>
        <dbReference type="ChEBI" id="CHEBI:74946"/>
        <dbReference type="ChEBI" id="CHEBI:456216"/>
        <dbReference type="EC" id="2.7.4.24"/>
    </reaction>
    <physiologicalReaction direction="left-to-right" evidence="8">
        <dbReference type="Rhea" id="RHEA:37460"/>
    </physiologicalReaction>
</comment>
<comment type="subcellular location">
    <subcellularLocation>
        <location evidence="9">Cytoplasm</location>
        <location evidence="9">Cytosol</location>
    </subcellularLocation>
</comment>
<evidence type="ECO:0000256" key="2">
    <source>
        <dbReference type="ARBA" id="ARBA00022490"/>
    </source>
</evidence>
<keyword evidence="5 9" id="KW-0418">Kinase</keyword>
<comment type="function">
    <text evidence="9">Bifunctional inositol kinase that acts in concert with the IP6K kinases to synthesize the diphosphate group-containing inositol pyrophosphates diphosphoinositol pentakisphosphate, PP-InsP5, and bis-diphosphoinositol tetrakisphosphate, (PP)2-InsP4. PP-InsP5 and (PP)2-InsP4, also respectively called InsP7 and InsP8, may regulate a variety of cellular processes, including apoptosis, vesicle trafficking, cytoskeletal dynamics, and exocytosis. Phosphorylates inositol hexakisphosphate (InsP6).</text>
</comment>
<evidence type="ECO:0000256" key="6">
    <source>
        <dbReference type="ARBA" id="ARBA00022840"/>
    </source>
</evidence>
<dbReference type="GO" id="GO:0033857">
    <property type="term" value="F:5-diphosphoinositol pentakisphosphate 1-kinase activity"/>
    <property type="evidence" value="ECO:0007669"/>
    <property type="project" value="TreeGrafter"/>
</dbReference>
<evidence type="ECO:0000313" key="12">
    <source>
        <dbReference type="EMBL" id="CAD9616169.1"/>
    </source>
</evidence>
<reference evidence="12" key="1">
    <citation type="submission" date="2021-01" db="EMBL/GenBank/DDBJ databases">
        <authorList>
            <person name="Corre E."/>
            <person name="Pelletier E."/>
            <person name="Niang G."/>
            <person name="Scheremetjew M."/>
            <person name="Finn R."/>
            <person name="Kale V."/>
            <person name="Holt S."/>
            <person name="Cochrane G."/>
            <person name="Meng A."/>
            <person name="Brown T."/>
            <person name="Cohen L."/>
        </authorList>
    </citation>
    <scope>NUCLEOTIDE SEQUENCE</scope>
    <source>
        <strain evidence="12">SM1012Den-03</strain>
    </source>
</reference>
<evidence type="ECO:0000256" key="5">
    <source>
        <dbReference type="ARBA" id="ARBA00022777"/>
    </source>
</evidence>
<dbReference type="InterPro" id="IPR000560">
    <property type="entry name" value="His_Pase_clade-2"/>
</dbReference>
<keyword evidence="2 9" id="KW-0963">Cytoplasm</keyword>
<dbReference type="GO" id="GO:0032958">
    <property type="term" value="P:inositol phosphate biosynthetic process"/>
    <property type="evidence" value="ECO:0007669"/>
    <property type="project" value="TreeGrafter"/>
</dbReference>
<feature type="transmembrane region" description="Helical" evidence="11">
    <location>
        <begin position="509"/>
        <end position="528"/>
    </location>
</feature>
<organism evidence="12">
    <name type="scientific">Skeletonema marinoi</name>
    <dbReference type="NCBI Taxonomy" id="267567"/>
    <lineage>
        <taxon>Eukaryota</taxon>
        <taxon>Sar</taxon>
        <taxon>Stramenopiles</taxon>
        <taxon>Ochrophyta</taxon>
        <taxon>Bacillariophyta</taxon>
        <taxon>Coscinodiscophyceae</taxon>
        <taxon>Thalassiosirophycidae</taxon>
        <taxon>Thalassiosirales</taxon>
        <taxon>Skeletonemataceae</taxon>
        <taxon>Skeletonema</taxon>
        <taxon>Skeletonema marinoi-dohrnii complex</taxon>
    </lineage>
</organism>
<evidence type="ECO:0000256" key="11">
    <source>
        <dbReference type="SAM" id="Phobius"/>
    </source>
</evidence>
<name>A0A7S2PRZ2_9STRA</name>
<keyword evidence="11" id="KW-1133">Transmembrane helix</keyword>
<keyword evidence="4 9" id="KW-0547">Nucleotide-binding</keyword>
<dbReference type="InterPro" id="IPR037446">
    <property type="entry name" value="His_Pase_VIP1"/>
</dbReference>
<feature type="region of interest" description="Disordered" evidence="10">
    <location>
        <begin position="388"/>
        <end position="421"/>
    </location>
</feature>
<keyword evidence="11" id="KW-0812">Transmembrane</keyword>
<dbReference type="GO" id="GO:0005829">
    <property type="term" value="C:cytosol"/>
    <property type="evidence" value="ECO:0007669"/>
    <property type="project" value="UniProtKB-SubCell"/>
</dbReference>
<dbReference type="PANTHER" id="PTHR12750:SF9">
    <property type="entry name" value="INOSITOL HEXAKISPHOSPHATE AND DIPHOSPHOINOSITOL-PENTAKISPHOSPHATE KINASE"/>
    <property type="match status" value="1"/>
</dbReference>
<keyword evidence="3 9" id="KW-0808">Transferase</keyword>
<dbReference type="GO" id="GO:0006020">
    <property type="term" value="P:inositol metabolic process"/>
    <property type="evidence" value="ECO:0007669"/>
    <property type="project" value="TreeGrafter"/>
</dbReference>
<proteinExistence type="inferred from homology"/>
<dbReference type="PANTHER" id="PTHR12750">
    <property type="entry name" value="DIPHOSPHOINOSITOL PENTAKISPHOSPHATE KINASE"/>
    <property type="match status" value="1"/>
</dbReference>
<dbReference type="EC" id="2.7.4.24" evidence="9"/>
<dbReference type="GO" id="GO:0000828">
    <property type="term" value="F:inositol hexakisphosphate kinase activity"/>
    <property type="evidence" value="ECO:0007669"/>
    <property type="project" value="UniProtKB-ARBA"/>
</dbReference>
<evidence type="ECO:0000256" key="9">
    <source>
        <dbReference type="RuleBase" id="RU365032"/>
    </source>
</evidence>
<gene>
    <name evidence="12" type="ORF">SMAR0320_LOCUS15579</name>
</gene>
<evidence type="ECO:0000256" key="1">
    <source>
        <dbReference type="ARBA" id="ARBA00005609"/>
    </source>
</evidence>
<feature type="region of interest" description="Disordered" evidence="10">
    <location>
        <begin position="1"/>
        <end position="23"/>
    </location>
</feature>
<dbReference type="EMBL" id="HBGZ01021658">
    <property type="protein sequence ID" value="CAD9616169.1"/>
    <property type="molecule type" value="Transcribed_RNA"/>
</dbReference>
<feature type="compositionally biased region" description="Basic and acidic residues" evidence="10">
    <location>
        <begin position="388"/>
        <end position="401"/>
    </location>
</feature>
<evidence type="ECO:0000256" key="8">
    <source>
        <dbReference type="ARBA" id="ARBA00034629"/>
    </source>
</evidence>
<evidence type="ECO:0000256" key="4">
    <source>
        <dbReference type="ARBA" id="ARBA00022741"/>
    </source>
</evidence>
<sequence length="534" mass="59967">MVSLVHKEKDSQHMLDPSGHKDVKADLEKCKEKINANMQRDLDYDKMTKEERESLVGPERLLSLHRALKEVGNPRKTLIAIHSTIGQLVDQLDDMLGELLSGDEEVNEGGAGLKGKEGQEGALSGIKLYKGETLLELTERWKLLQNKLYDEETETFDLSRVPDVHDNVRFDMLHNPHLGLTETLQKLYDLAKSMADCVVPQEYGITVQEKRDIGAKMCHTLLEKINYDLTIARTDNQVDMRYLINMDYSADLPINSMGRRVRSRLYFTSESHLHSMLNVLRFESTKENSVPSPLSERGRKILANASELCYLTQVVIRLFEDTQKPSEDPKRFRVEILFSPGATATPRHMAELYREKDAARFDTEKLQKISIEGLTCTQVEEFFEQAIRDGKTSEDADESSKGTDVSDAEKETKKKKKAKKNKLIKAAASKPAVIDKVNEKADIGSNKVESKVEDAASDIVEEASALLSKEVISDSASTELVEDHDCKEHVPEEAEVNMQDGATNDGVHVWQNAALAGVLIGASCYLVMAMTKRR</sequence>
<dbReference type="GO" id="GO:0005524">
    <property type="term" value="F:ATP binding"/>
    <property type="evidence" value="ECO:0007669"/>
    <property type="project" value="UniProtKB-KW"/>
</dbReference>
<comment type="similarity">
    <text evidence="1 9">Belongs to the histidine acid phosphatase family. VIP1 subfamily.</text>
</comment>
<keyword evidence="11" id="KW-0472">Membrane</keyword>
<dbReference type="Pfam" id="PF00328">
    <property type="entry name" value="His_Phos_2"/>
    <property type="match status" value="1"/>
</dbReference>
<protein>
    <recommendedName>
        <fullName evidence="9">Inositol hexakisphosphate and diphosphoinositol-pentakisphosphate kinase</fullName>
        <ecNumber evidence="9">2.7.4.24</ecNumber>
    </recommendedName>
</protein>
<accession>A0A7S2PRZ2</accession>
<keyword evidence="6 9" id="KW-0067">ATP-binding</keyword>
<dbReference type="InterPro" id="IPR029033">
    <property type="entry name" value="His_PPase_superfam"/>
</dbReference>